<evidence type="ECO:0000256" key="2">
    <source>
        <dbReference type="ARBA" id="ARBA00023186"/>
    </source>
</evidence>
<dbReference type="PANTHER" id="PTHR33643">
    <property type="entry name" value="UREASE ACCESSORY PROTEIN D"/>
    <property type="match status" value="1"/>
</dbReference>
<gene>
    <name evidence="3" type="primary">ureD</name>
    <name evidence="4" type="ORF">SR858_15410</name>
</gene>
<dbReference type="GeneID" id="43161813"/>
<evidence type="ECO:0000313" key="5">
    <source>
        <dbReference type="Proteomes" id="UP001326110"/>
    </source>
</evidence>
<sequence>MPDCTSPSDHTARQAAAWQAGLTLGFADDGGTTRLFNNRHHGPLRVQKALYPEDEKVCHAIVVHPPGGVVGGDQLAIDIGVGDHAHACITTPGAAKWYQANGKRSRQTVHLHVNQHAALEWLPQETIFFDTADVILDQHVELAPGATYIGCEILCMGRRGSGEVFNTGTITQRSTIRREGKLLWWEQGAMLGGRLDSPLALGGRTVCATLIAAGKALPAAQMNQLLADIRADIAADGAAVTAANGAANAAAHGSAGAVVNGGHVFGVTHTRGVLVARHLGDDSETARRLMLAVWRRVRPQLLEREAVTPRIWQT</sequence>
<accession>A0ABZ0XSS6</accession>
<dbReference type="InterPro" id="IPR002669">
    <property type="entry name" value="UreD"/>
</dbReference>
<comment type="subcellular location">
    <subcellularLocation>
        <location evidence="3">Cytoplasm</location>
    </subcellularLocation>
</comment>
<comment type="similarity">
    <text evidence="1 3">Belongs to the UreD family.</text>
</comment>
<reference evidence="4 5" key="1">
    <citation type="submission" date="2023-11" db="EMBL/GenBank/DDBJ databases">
        <title>MicrobeMod: A computational toolkit for identifying prokaryotic methylation and restriction-modification with nanopore sequencing.</title>
        <authorList>
            <person name="Crits-Christoph A."/>
            <person name="Kang S.C."/>
            <person name="Lee H."/>
            <person name="Ostrov N."/>
        </authorList>
    </citation>
    <scope>NUCLEOTIDE SEQUENCE [LARGE SCALE GENOMIC DNA]</scope>
    <source>
        <strain evidence="4 5">ATCC 25935</strain>
    </source>
</reference>
<keyword evidence="2 3" id="KW-0143">Chaperone</keyword>
<proteinExistence type="inferred from homology"/>
<dbReference type="PANTHER" id="PTHR33643:SF1">
    <property type="entry name" value="UREASE ACCESSORY PROTEIN D"/>
    <property type="match status" value="1"/>
</dbReference>
<keyword evidence="3" id="KW-0996">Nickel insertion</keyword>
<keyword evidence="5" id="KW-1185">Reference proteome</keyword>
<comment type="function">
    <text evidence="3">Required for maturation of urease via the functional incorporation of the urease nickel metallocenter.</text>
</comment>
<evidence type="ECO:0000256" key="3">
    <source>
        <dbReference type="HAMAP-Rule" id="MF_01384"/>
    </source>
</evidence>
<dbReference type="EMBL" id="CP140152">
    <property type="protein sequence ID" value="WQH02464.1"/>
    <property type="molecule type" value="Genomic_DNA"/>
</dbReference>
<protein>
    <recommendedName>
        <fullName evidence="3">Urease accessory protein UreD</fullName>
    </recommendedName>
</protein>
<name>A0ABZ0XSS6_9BURK</name>
<dbReference type="Proteomes" id="UP001326110">
    <property type="component" value="Chromosome"/>
</dbReference>
<dbReference type="Pfam" id="PF01774">
    <property type="entry name" value="UreD"/>
    <property type="match status" value="1"/>
</dbReference>
<dbReference type="HAMAP" id="MF_01384">
    <property type="entry name" value="UreD"/>
    <property type="match status" value="1"/>
</dbReference>
<organism evidence="4 5">
    <name type="scientific">Duganella zoogloeoides</name>
    <dbReference type="NCBI Taxonomy" id="75659"/>
    <lineage>
        <taxon>Bacteria</taxon>
        <taxon>Pseudomonadati</taxon>
        <taxon>Pseudomonadota</taxon>
        <taxon>Betaproteobacteria</taxon>
        <taxon>Burkholderiales</taxon>
        <taxon>Oxalobacteraceae</taxon>
        <taxon>Telluria group</taxon>
        <taxon>Duganella</taxon>
    </lineage>
</organism>
<evidence type="ECO:0000313" key="4">
    <source>
        <dbReference type="EMBL" id="WQH02464.1"/>
    </source>
</evidence>
<keyword evidence="3" id="KW-0963">Cytoplasm</keyword>
<comment type="subunit">
    <text evidence="3">UreD, UreF and UreG form a complex that acts as a GTP-hydrolysis-dependent molecular chaperone, activating the urease apoprotein by helping to assemble the nickel containing metallocenter of UreC. The UreE protein probably delivers the nickel.</text>
</comment>
<dbReference type="RefSeq" id="WP_019919890.1">
    <property type="nucleotide sequence ID" value="NZ_CP140152.1"/>
</dbReference>
<evidence type="ECO:0000256" key="1">
    <source>
        <dbReference type="ARBA" id="ARBA00007177"/>
    </source>
</evidence>